<keyword evidence="2 5" id="KW-0812">Transmembrane</keyword>
<reference evidence="6 7" key="1">
    <citation type="submission" date="2020-08" db="EMBL/GenBank/DDBJ databases">
        <title>Genomic Encyclopedia of Type Strains, Phase IV (KMG-IV): sequencing the most valuable type-strain genomes for metagenomic binning, comparative biology and taxonomic classification.</title>
        <authorList>
            <person name="Goeker M."/>
        </authorList>
    </citation>
    <scope>NUCLEOTIDE SEQUENCE [LARGE SCALE GENOMIC DNA]</scope>
    <source>
        <strain evidence="6 7">DSM 103526</strain>
    </source>
</reference>
<feature type="transmembrane region" description="Helical" evidence="5">
    <location>
        <begin position="9"/>
        <end position="29"/>
    </location>
</feature>
<keyword evidence="7" id="KW-1185">Reference proteome</keyword>
<evidence type="ECO:0000256" key="5">
    <source>
        <dbReference type="SAM" id="Phobius"/>
    </source>
</evidence>
<organism evidence="6 7">
    <name type="scientific">Anaerosolibacter carboniphilus</name>
    <dbReference type="NCBI Taxonomy" id="1417629"/>
    <lineage>
        <taxon>Bacteria</taxon>
        <taxon>Bacillati</taxon>
        <taxon>Bacillota</taxon>
        <taxon>Clostridia</taxon>
        <taxon>Peptostreptococcales</taxon>
        <taxon>Thermotaleaceae</taxon>
        <taxon>Anaerosolibacter</taxon>
    </lineage>
</organism>
<keyword evidence="4 5" id="KW-0472">Membrane</keyword>
<dbReference type="NCBIfam" id="TIGR01593">
    <property type="entry name" value="holin_tox_secr"/>
    <property type="match status" value="1"/>
</dbReference>
<dbReference type="Proteomes" id="UP000579281">
    <property type="component" value="Unassembled WGS sequence"/>
</dbReference>
<dbReference type="Pfam" id="PF05105">
    <property type="entry name" value="Phage_holin_4_1"/>
    <property type="match status" value="1"/>
</dbReference>
<evidence type="ECO:0000256" key="2">
    <source>
        <dbReference type="ARBA" id="ARBA00022692"/>
    </source>
</evidence>
<gene>
    <name evidence="6" type="ORF">HNQ80_004819</name>
</gene>
<comment type="caution">
    <text evidence="6">The sequence shown here is derived from an EMBL/GenBank/DDBJ whole genome shotgun (WGS) entry which is preliminary data.</text>
</comment>
<dbReference type="EMBL" id="JACHEN010000044">
    <property type="protein sequence ID" value="MBB6218645.1"/>
    <property type="molecule type" value="Genomic_DNA"/>
</dbReference>
<evidence type="ECO:0000256" key="3">
    <source>
        <dbReference type="ARBA" id="ARBA00022989"/>
    </source>
</evidence>
<protein>
    <submittedName>
        <fullName evidence="6">Toxin secretion/phage lysis holin</fullName>
    </submittedName>
</protein>
<feature type="transmembrane region" description="Helical" evidence="5">
    <location>
        <begin position="35"/>
        <end position="54"/>
    </location>
</feature>
<dbReference type="GO" id="GO:0016020">
    <property type="term" value="C:membrane"/>
    <property type="evidence" value="ECO:0007669"/>
    <property type="project" value="UniProtKB-SubCell"/>
</dbReference>
<evidence type="ECO:0000256" key="1">
    <source>
        <dbReference type="ARBA" id="ARBA00004141"/>
    </source>
</evidence>
<evidence type="ECO:0000256" key="4">
    <source>
        <dbReference type="ARBA" id="ARBA00023136"/>
    </source>
</evidence>
<evidence type="ECO:0000313" key="7">
    <source>
        <dbReference type="Proteomes" id="UP000579281"/>
    </source>
</evidence>
<name>A0A841L8Q8_9FIRM</name>
<proteinExistence type="predicted"/>
<keyword evidence="3 5" id="KW-1133">Transmembrane helix</keyword>
<comment type="subcellular location">
    <subcellularLocation>
        <location evidence="1">Membrane</location>
        <topology evidence="1">Multi-pass membrane protein</topology>
    </subcellularLocation>
</comment>
<dbReference type="InterPro" id="IPR006480">
    <property type="entry name" value="Phage_holin_4_1"/>
</dbReference>
<dbReference type="AlphaFoldDB" id="A0A841L8Q8"/>
<accession>A0A841L8Q8</accession>
<evidence type="ECO:0000313" key="6">
    <source>
        <dbReference type="EMBL" id="MBB6218645.1"/>
    </source>
</evidence>
<dbReference type="RefSeq" id="WP_184313304.1">
    <property type="nucleotide sequence ID" value="NZ_JACHEN010000044.1"/>
</dbReference>
<sequence length="148" mass="15825">MEQIANTKLSIMTTIGVIGSVFASMLGGWDTALQTLVIFMTIDYITGLVVAGVFQQSNKSEGGGLESKAGWKGLCRKGMTLLIILVAYQLDKTIGSDFIRTAVIIAYISNEAVSIIENAGVMGLPIPEAIRKGIDILKNKNEEKDGSI</sequence>